<evidence type="ECO:0000256" key="2">
    <source>
        <dbReference type="ARBA" id="ARBA00022729"/>
    </source>
</evidence>
<keyword evidence="4" id="KW-0564">Palmitate</keyword>
<dbReference type="Proteomes" id="UP000239895">
    <property type="component" value="Unassembled WGS sequence"/>
</dbReference>
<dbReference type="InterPro" id="IPR050490">
    <property type="entry name" value="Bact_solute-bd_prot1"/>
</dbReference>
<dbReference type="Pfam" id="PF01547">
    <property type="entry name" value="SBP_bac_1"/>
    <property type="match status" value="1"/>
</dbReference>
<dbReference type="RefSeq" id="WP_106264780.1">
    <property type="nucleotide sequence ID" value="NZ_PVTX01000001.1"/>
</dbReference>
<evidence type="ECO:0000256" key="3">
    <source>
        <dbReference type="ARBA" id="ARBA00023136"/>
    </source>
</evidence>
<protein>
    <submittedName>
        <fullName evidence="6">Carbohydrate ABC transporter substrate-binding protein (CUT1 family)</fullName>
    </submittedName>
</protein>
<dbReference type="Gene3D" id="3.40.190.10">
    <property type="entry name" value="Periplasmic binding protein-like II"/>
    <property type="match status" value="2"/>
</dbReference>
<dbReference type="PROSITE" id="PS51257">
    <property type="entry name" value="PROKAR_LIPOPROTEIN"/>
    <property type="match status" value="1"/>
</dbReference>
<keyword evidence="5" id="KW-0449">Lipoprotein</keyword>
<keyword evidence="2" id="KW-0732">Signal</keyword>
<keyword evidence="7" id="KW-1185">Reference proteome</keyword>
<dbReference type="CDD" id="cd13583">
    <property type="entry name" value="PBP2_AlgQ_like_4"/>
    <property type="match status" value="1"/>
</dbReference>
<keyword evidence="3" id="KW-0472">Membrane</keyword>
<keyword evidence="1" id="KW-1003">Cell membrane</keyword>
<reference evidence="6 7" key="1">
    <citation type="submission" date="2018-03" db="EMBL/GenBank/DDBJ databases">
        <title>Comparative analysis of microorganisms from saline springs in Andes Mountain Range, Colombia.</title>
        <authorList>
            <person name="Rubin E."/>
        </authorList>
    </citation>
    <scope>NUCLEOTIDE SEQUENCE [LARGE SCALE GENOMIC DNA]</scope>
    <source>
        <strain evidence="6 7">CG 23</strain>
    </source>
</reference>
<accession>A0ABX5EKZ3</accession>
<evidence type="ECO:0000256" key="1">
    <source>
        <dbReference type="ARBA" id="ARBA00022475"/>
    </source>
</evidence>
<organism evidence="6 7">
    <name type="scientific">Isoptericola halotolerans</name>
    <dbReference type="NCBI Taxonomy" id="300560"/>
    <lineage>
        <taxon>Bacteria</taxon>
        <taxon>Bacillati</taxon>
        <taxon>Actinomycetota</taxon>
        <taxon>Actinomycetes</taxon>
        <taxon>Micrococcales</taxon>
        <taxon>Promicromonosporaceae</taxon>
        <taxon>Isoptericola</taxon>
    </lineage>
</organism>
<dbReference type="SUPFAM" id="SSF53850">
    <property type="entry name" value="Periplasmic binding protein-like II"/>
    <property type="match status" value="1"/>
</dbReference>
<dbReference type="PANTHER" id="PTHR43649">
    <property type="entry name" value="ARABINOSE-BINDING PROTEIN-RELATED"/>
    <property type="match status" value="1"/>
</dbReference>
<dbReference type="PANTHER" id="PTHR43649:SF33">
    <property type="entry name" value="POLYGALACTURONAN_RHAMNOGALACTURONAN-BINDING PROTEIN YTCQ"/>
    <property type="match status" value="1"/>
</dbReference>
<evidence type="ECO:0000313" key="7">
    <source>
        <dbReference type="Proteomes" id="UP000239895"/>
    </source>
</evidence>
<name>A0ABX5EKZ3_9MICO</name>
<dbReference type="EMBL" id="PVTX01000001">
    <property type="protein sequence ID" value="PRZ10338.1"/>
    <property type="molecule type" value="Genomic_DNA"/>
</dbReference>
<gene>
    <name evidence="6" type="ORF">BCL65_101483</name>
</gene>
<evidence type="ECO:0000256" key="4">
    <source>
        <dbReference type="ARBA" id="ARBA00023139"/>
    </source>
</evidence>
<comment type="caution">
    <text evidence="6">The sequence shown here is derived from an EMBL/GenBank/DDBJ whole genome shotgun (WGS) entry which is preliminary data.</text>
</comment>
<sequence length="552" mass="60487">MRITRNTIVAGGAVVALTVTLTACSGDGESPEDGAEAGAIDMASQIGYMEDFAAGDTFVATEPVEFGLLYRDHPNYPFKEDWSIVQHLEQDNNVTFDYENVPLEDMQQKRSVLIGSGEAPDIMPATYPGDEVQFIGGGAILPISDYVQYMPNFQQKVSDWGLTEEIEAQRQADGKYYMIPGLHEVAKHQYSVAIRQDLWDAAGLEHPTTWDEFAEQLAVIAEENPDLDHAMTDRWSINGPIEATMMAAAPNFGTNAGWNYGQGLQWDADAGAYEYAGASDEYRSLVQYFADLVADGLLDPEALTQDDDQAKEKFASGQAAAIGSNDQVLLEYRDAFAETGDSDAEIKQIVVPGGPAGDLIPGGTRRESGLMFSAQAAEQDDFLAMLQFVDWLYYSDEGLEFAKWGVEGETFERQGDERVLVDEVGWGELNPDAPKLLNADFGYYNGVWSIAHGSTEDLDKSMMSDEVIEFMDGMNAVKSELPIPPAVQYDEMQQEQAGLQQTTLQDIVMQNTAQFMLGDRPMSEWDAYVAELVGAGMTDYVDRANAAAGVGD</sequence>
<evidence type="ECO:0000313" key="6">
    <source>
        <dbReference type="EMBL" id="PRZ10338.1"/>
    </source>
</evidence>
<dbReference type="InterPro" id="IPR006059">
    <property type="entry name" value="SBP"/>
</dbReference>
<proteinExistence type="predicted"/>
<evidence type="ECO:0000256" key="5">
    <source>
        <dbReference type="ARBA" id="ARBA00023288"/>
    </source>
</evidence>